<accession>A0A1R3H3I1</accession>
<feature type="region of interest" description="Disordered" evidence="1">
    <location>
        <begin position="1"/>
        <end position="40"/>
    </location>
</feature>
<dbReference type="AlphaFoldDB" id="A0A1R3H3I1"/>
<feature type="compositionally biased region" description="Basic and acidic residues" evidence="1">
    <location>
        <begin position="17"/>
        <end position="40"/>
    </location>
</feature>
<keyword evidence="3" id="KW-1185">Reference proteome</keyword>
<organism evidence="2 3">
    <name type="scientific">Corchorus capsularis</name>
    <name type="common">Jute</name>
    <dbReference type="NCBI Taxonomy" id="210143"/>
    <lineage>
        <taxon>Eukaryota</taxon>
        <taxon>Viridiplantae</taxon>
        <taxon>Streptophyta</taxon>
        <taxon>Embryophyta</taxon>
        <taxon>Tracheophyta</taxon>
        <taxon>Spermatophyta</taxon>
        <taxon>Magnoliopsida</taxon>
        <taxon>eudicotyledons</taxon>
        <taxon>Gunneridae</taxon>
        <taxon>Pentapetalae</taxon>
        <taxon>rosids</taxon>
        <taxon>malvids</taxon>
        <taxon>Malvales</taxon>
        <taxon>Malvaceae</taxon>
        <taxon>Grewioideae</taxon>
        <taxon>Apeibeae</taxon>
        <taxon>Corchorus</taxon>
    </lineage>
</organism>
<evidence type="ECO:0000313" key="2">
    <source>
        <dbReference type="EMBL" id="OMO64925.1"/>
    </source>
</evidence>
<protein>
    <submittedName>
        <fullName evidence="2">Uncharacterized protein</fullName>
    </submittedName>
</protein>
<evidence type="ECO:0000313" key="3">
    <source>
        <dbReference type="Proteomes" id="UP000188268"/>
    </source>
</evidence>
<proteinExistence type="predicted"/>
<gene>
    <name evidence="2" type="ORF">CCACVL1_21595</name>
</gene>
<dbReference type="Gramene" id="OMO64925">
    <property type="protein sequence ID" value="OMO64925"/>
    <property type="gene ID" value="CCACVL1_21595"/>
</dbReference>
<dbReference type="Proteomes" id="UP000188268">
    <property type="component" value="Unassembled WGS sequence"/>
</dbReference>
<comment type="caution">
    <text evidence="2">The sequence shown here is derived from an EMBL/GenBank/DDBJ whole genome shotgun (WGS) entry which is preliminary data.</text>
</comment>
<sequence>MAQKQSNARKKPGNYETKNKESEKTYPRFPMRECDFAEEK</sequence>
<reference evidence="2 3" key="1">
    <citation type="submission" date="2013-09" db="EMBL/GenBank/DDBJ databases">
        <title>Corchorus capsularis genome sequencing.</title>
        <authorList>
            <person name="Alam M."/>
            <person name="Haque M.S."/>
            <person name="Islam M.S."/>
            <person name="Emdad E.M."/>
            <person name="Islam M.M."/>
            <person name="Ahmed B."/>
            <person name="Halim A."/>
            <person name="Hossen Q.M.M."/>
            <person name="Hossain M.Z."/>
            <person name="Ahmed R."/>
            <person name="Khan M.M."/>
            <person name="Islam R."/>
            <person name="Rashid M.M."/>
            <person name="Khan S.A."/>
            <person name="Rahman M.S."/>
            <person name="Alam M."/>
        </authorList>
    </citation>
    <scope>NUCLEOTIDE SEQUENCE [LARGE SCALE GENOMIC DNA]</scope>
    <source>
        <strain evidence="3">cv. CVL-1</strain>
        <tissue evidence="2">Whole seedling</tissue>
    </source>
</reference>
<evidence type="ECO:0000256" key="1">
    <source>
        <dbReference type="SAM" id="MobiDB-lite"/>
    </source>
</evidence>
<name>A0A1R3H3I1_COCAP</name>
<dbReference type="EMBL" id="AWWV01012696">
    <property type="protein sequence ID" value="OMO64925.1"/>
    <property type="molecule type" value="Genomic_DNA"/>
</dbReference>